<geneLocation type="plasmid" evidence="2">
    <name>unnamed</name>
</geneLocation>
<proteinExistence type="predicted"/>
<protein>
    <submittedName>
        <fullName evidence="2">Uncharacterized protein</fullName>
    </submittedName>
</protein>
<feature type="region of interest" description="Disordered" evidence="1">
    <location>
        <begin position="34"/>
        <end position="62"/>
    </location>
</feature>
<gene>
    <name evidence="2" type="ORF">AAY24_18290</name>
</gene>
<evidence type="ECO:0000313" key="3">
    <source>
        <dbReference type="Proteomes" id="UP000034410"/>
    </source>
</evidence>
<evidence type="ECO:0000313" key="2">
    <source>
        <dbReference type="EMBL" id="AKH22413.1"/>
    </source>
</evidence>
<name>A0A0F7K641_9GAMM</name>
<feature type="compositionally biased region" description="Basic and acidic residues" evidence="1">
    <location>
        <begin position="46"/>
        <end position="62"/>
    </location>
</feature>
<accession>A0A0F7K641</accession>
<organism evidence="2 3">
    <name type="scientific">Sedimenticola thiotaurini</name>
    <dbReference type="NCBI Taxonomy" id="1543721"/>
    <lineage>
        <taxon>Bacteria</taxon>
        <taxon>Pseudomonadati</taxon>
        <taxon>Pseudomonadota</taxon>
        <taxon>Gammaproteobacteria</taxon>
        <taxon>Chromatiales</taxon>
        <taxon>Sedimenticolaceae</taxon>
        <taxon>Sedimenticola</taxon>
    </lineage>
</organism>
<keyword evidence="2" id="KW-0614">Plasmid</keyword>
<keyword evidence="3" id="KW-1185">Reference proteome</keyword>
<evidence type="ECO:0000256" key="1">
    <source>
        <dbReference type="SAM" id="MobiDB-lite"/>
    </source>
</evidence>
<sequence>MFDTEEEGEELRVIDYCGERVVLHDYEDCHRPENQPMIQGVPFNPRLRDGFDSTPNDDRDPQEVDDWWGRPFIRSYSWADMVESYSDYINRVSRPGLGDFIPKSREEFDADQEARRIQWFESWPTGVRYDVRCLDGGAWDRSTCLSMVGTLEDALDIARSMAME</sequence>
<reference evidence="2 3" key="1">
    <citation type="journal article" date="2015" name="Genome Announc.">
        <title>Complete Genome Sequence of Sedimenticola thiotaurini Strain SIP-G1, a Polyphosphate- and Polyhydroxyalkanoate-Accumulating Sulfur-Oxidizing Gammaproteobacterium Isolated from Salt Marsh Sediments.</title>
        <authorList>
            <person name="Flood B.E."/>
            <person name="Jones D.S."/>
            <person name="Bailey J.V."/>
        </authorList>
    </citation>
    <scope>NUCLEOTIDE SEQUENCE [LARGE SCALE GENOMIC DNA]</scope>
    <source>
        <strain evidence="2 3">SIP-G1</strain>
        <plasmid evidence="3">Plasmid</plasmid>
    </source>
</reference>
<dbReference type="EMBL" id="CP011413">
    <property type="protein sequence ID" value="AKH22413.1"/>
    <property type="molecule type" value="Genomic_DNA"/>
</dbReference>
<dbReference type="Proteomes" id="UP000034410">
    <property type="component" value="Plasmid"/>
</dbReference>
<dbReference type="KEGG" id="seds:AAY24_18290"/>
<dbReference type="AlphaFoldDB" id="A0A0F7K641"/>